<evidence type="ECO:0000256" key="8">
    <source>
        <dbReference type="ARBA" id="ARBA00038436"/>
    </source>
</evidence>
<dbReference type="EMBL" id="FOXA01000003">
    <property type="protein sequence ID" value="SFP18447.1"/>
    <property type="molecule type" value="Genomic_DNA"/>
</dbReference>
<reference evidence="11 12" key="1">
    <citation type="submission" date="2016-10" db="EMBL/GenBank/DDBJ databases">
        <authorList>
            <person name="de Groot N.N."/>
        </authorList>
    </citation>
    <scope>NUCLEOTIDE SEQUENCE [LARGE SCALE GENOMIC DNA]</scope>
    <source>
        <strain evidence="11 12">DSM 19547</strain>
    </source>
</reference>
<evidence type="ECO:0000313" key="12">
    <source>
        <dbReference type="Proteomes" id="UP000199356"/>
    </source>
</evidence>
<keyword evidence="7 9" id="KW-0472">Membrane</keyword>
<dbReference type="GO" id="GO:0015740">
    <property type="term" value="P:C4-dicarboxylate transport"/>
    <property type="evidence" value="ECO:0007669"/>
    <property type="project" value="TreeGrafter"/>
</dbReference>
<dbReference type="STRING" id="441119.SAMN04488047_103168"/>
<dbReference type="PANTHER" id="PTHR35011:SF2">
    <property type="entry name" value="2,3-DIKETO-L-GULONATE TRAP TRANSPORTER SMALL PERMEASE PROTEIN YIAM"/>
    <property type="match status" value="1"/>
</dbReference>
<accession>A0A1I5N9R8</accession>
<feature type="transmembrane region" description="Helical" evidence="9">
    <location>
        <begin position="53"/>
        <end position="71"/>
    </location>
</feature>
<comment type="similarity">
    <text evidence="8 9">Belongs to the TRAP transporter small permease family.</text>
</comment>
<dbReference type="OrthoDB" id="7854755at2"/>
<evidence type="ECO:0000256" key="4">
    <source>
        <dbReference type="ARBA" id="ARBA00022519"/>
    </source>
</evidence>
<dbReference type="Pfam" id="PF04290">
    <property type="entry name" value="DctQ"/>
    <property type="match status" value="1"/>
</dbReference>
<protein>
    <recommendedName>
        <fullName evidence="9">TRAP transporter small permease protein</fullName>
    </recommendedName>
</protein>
<evidence type="ECO:0000256" key="6">
    <source>
        <dbReference type="ARBA" id="ARBA00022989"/>
    </source>
</evidence>
<feature type="transmembrane region" description="Helical" evidence="9">
    <location>
        <begin position="132"/>
        <end position="153"/>
    </location>
</feature>
<evidence type="ECO:0000256" key="3">
    <source>
        <dbReference type="ARBA" id="ARBA00022475"/>
    </source>
</evidence>
<dbReference type="RefSeq" id="WP_093419135.1">
    <property type="nucleotide sequence ID" value="NZ_FOXA01000003.1"/>
</dbReference>
<keyword evidence="4 9" id="KW-0997">Cell inner membrane</keyword>
<comment type="subunit">
    <text evidence="9">The complex comprises the extracytoplasmic solute receptor protein and the two transmembrane proteins.</text>
</comment>
<feature type="transmembrane region" description="Helical" evidence="9">
    <location>
        <begin position="92"/>
        <end position="110"/>
    </location>
</feature>
<organism evidence="11 12">
    <name type="scientific">Tranquillimonas alkanivorans</name>
    <dbReference type="NCBI Taxonomy" id="441119"/>
    <lineage>
        <taxon>Bacteria</taxon>
        <taxon>Pseudomonadati</taxon>
        <taxon>Pseudomonadota</taxon>
        <taxon>Alphaproteobacteria</taxon>
        <taxon>Rhodobacterales</taxon>
        <taxon>Roseobacteraceae</taxon>
        <taxon>Tranquillimonas</taxon>
    </lineage>
</organism>
<evidence type="ECO:0000256" key="7">
    <source>
        <dbReference type="ARBA" id="ARBA00023136"/>
    </source>
</evidence>
<proteinExistence type="inferred from homology"/>
<dbReference type="PANTHER" id="PTHR35011">
    <property type="entry name" value="2,3-DIKETO-L-GULONATE TRAP TRANSPORTER SMALL PERMEASE PROTEIN YIAM"/>
    <property type="match status" value="1"/>
</dbReference>
<dbReference type="GO" id="GO:0005886">
    <property type="term" value="C:plasma membrane"/>
    <property type="evidence" value="ECO:0007669"/>
    <property type="project" value="UniProtKB-SubCell"/>
</dbReference>
<dbReference type="InterPro" id="IPR007387">
    <property type="entry name" value="TRAP_DctQ"/>
</dbReference>
<keyword evidence="5 9" id="KW-0812">Transmembrane</keyword>
<evidence type="ECO:0000256" key="9">
    <source>
        <dbReference type="RuleBase" id="RU369079"/>
    </source>
</evidence>
<evidence type="ECO:0000256" key="2">
    <source>
        <dbReference type="ARBA" id="ARBA00022448"/>
    </source>
</evidence>
<dbReference type="GO" id="GO:0022857">
    <property type="term" value="F:transmembrane transporter activity"/>
    <property type="evidence" value="ECO:0007669"/>
    <property type="project" value="UniProtKB-UniRule"/>
</dbReference>
<evidence type="ECO:0000259" key="10">
    <source>
        <dbReference type="Pfam" id="PF04290"/>
    </source>
</evidence>
<comment type="subcellular location">
    <subcellularLocation>
        <location evidence="1 9">Cell inner membrane</location>
        <topology evidence="1 9">Multi-pass membrane protein</topology>
    </subcellularLocation>
</comment>
<sequence>MVATLRRTADRLIHLAAVIGAVALIVELGVILVDVVGRYFGAPLTGAQDISTMTLAVLVFGAMALCDRTGGHISVDVFERRFPEWLNRAGDIVGAALGAAVFAGIAWTVWESAGLSQMLNLRTNIIDLPKWWFQWAVVVFSVITALGMVLRFVELCLGGPRPAHDLAESGE</sequence>
<dbReference type="Proteomes" id="UP000199356">
    <property type="component" value="Unassembled WGS sequence"/>
</dbReference>
<keyword evidence="2 9" id="KW-0813">Transport</keyword>
<evidence type="ECO:0000256" key="1">
    <source>
        <dbReference type="ARBA" id="ARBA00004429"/>
    </source>
</evidence>
<keyword evidence="6 9" id="KW-1133">Transmembrane helix</keyword>
<evidence type="ECO:0000256" key="5">
    <source>
        <dbReference type="ARBA" id="ARBA00022692"/>
    </source>
</evidence>
<name>A0A1I5N9R8_9RHOB</name>
<keyword evidence="12" id="KW-1185">Reference proteome</keyword>
<comment type="function">
    <text evidence="9">Part of the tripartite ATP-independent periplasmic (TRAP) transport system.</text>
</comment>
<dbReference type="AlphaFoldDB" id="A0A1I5N9R8"/>
<evidence type="ECO:0000313" key="11">
    <source>
        <dbReference type="EMBL" id="SFP18447.1"/>
    </source>
</evidence>
<feature type="transmembrane region" description="Helical" evidence="9">
    <location>
        <begin position="12"/>
        <end position="33"/>
    </location>
</feature>
<feature type="domain" description="Tripartite ATP-independent periplasmic transporters DctQ component" evidence="10">
    <location>
        <begin position="29"/>
        <end position="155"/>
    </location>
</feature>
<gene>
    <name evidence="11" type="ORF">SAMN04488047_103168</name>
</gene>
<keyword evidence="3" id="KW-1003">Cell membrane</keyword>
<dbReference type="InterPro" id="IPR055348">
    <property type="entry name" value="DctQ"/>
</dbReference>